<comment type="caution">
    <text evidence="1">The sequence shown here is derived from an EMBL/GenBank/DDBJ whole genome shotgun (WGS) entry which is preliminary data.</text>
</comment>
<dbReference type="EMBL" id="QXHD01000004">
    <property type="protein sequence ID" value="NEZ55402.1"/>
    <property type="molecule type" value="Genomic_DNA"/>
</dbReference>
<sequence>MSLKHYRLWTILVFTILLVVISSPTVNGITPPNQPIQIAQAIEDPAEQVNQTTLDYLLADVTEPTQQPSVTRTTIVETYALTTWQWGETGGQTVLELTDETWQVLVSGGGAVDAATLVSFGVPADIAEQLMAQDAAGD</sequence>
<dbReference type="RefSeq" id="WP_163697240.1">
    <property type="nucleotide sequence ID" value="NZ_QXHD01000004.1"/>
</dbReference>
<dbReference type="Proteomes" id="UP000481033">
    <property type="component" value="Unassembled WGS sequence"/>
</dbReference>
<name>A0A6M0RI34_9CYAN</name>
<keyword evidence="2" id="KW-1185">Reference proteome</keyword>
<gene>
    <name evidence="1" type="ORF">DXZ20_06865</name>
</gene>
<evidence type="ECO:0000313" key="1">
    <source>
        <dbReference type="EMBL" id="NEZ55402.1"/>
    </source>
</evidence>
<dbReference type="AlphaFoldDB" id="A0A6M0RI34"/>
<protein>
    <submittedName>
        <fullName evidence="1">Uncharacterized protein</fullName>
    </submittedName>
</protein>
<accession>A0A6M0RI34</accession>
<reference evidence="1 2" key="1">
    <citation type="journal article" date="2020" name="Microb. Ecol.">
        <title>Ecogenomics of the Marine Benthic Filamentous Cyanobacterium Adonisia.</title>
        <authorList>
            <person name="Walter J.M."/>
            <person name="Coutinho F.H."/>
            <person name="Leomil L."/>
            <person name="Hargreaves P.I."/>
            <person name="Campeao M.E."/>
            <person name="Vieira V.V."/>
            <person name="Silva B.S."/>
            <person name="Fistarol G.O."/>
            <person name="Salomon P.S."/>
            <person name="Sawabe T."/>
            <person name="Mino S."/>
            <person name="Hosokawa M."/>
            <person name="Miyashita H."/>
            <person name="Maruyama F."/>
            <person name="van Verk M.C."/>
            <person name="Dutilh B.E."/>
            <person name="Thompson C.C."/>
            <person name="Thompson F.L."/>
        </authorList>
    </citation>
    <scope>NUCLEOTIDE SEQUENCE [LARGE SCALE GENOMIC DNA]</scope>
    <source>
        <strain evidence="1 2">CCMR0081</strain>
    </source>
</reference>
<evidence type="ECO:0000313" key="2">
    <source>
        <dbReference type="Proteomes" id="UP000481033"/>
    </source>
</evidence>
<proteinExistence type="predicted"/>
<organism evidence="1 2">
    <name type="scientific">Adonisia turfae CCMR0081</name>
    <dbReference type="NCBI Taxonomy" id="2292702"/>
    <lineage>
        <taxon>Bacteria</taxon>
        <taxon>Bacillati</taxon>
        <taxon>Cyanobacteriota</taxon>
        <taxon>Adonisia</taxon>
        <taxon>Adonisia turfae</taxon>
    </lineage>
</organism>